<feature type="region of interest" description="Disordered" evidence="1">
    <location>
        <begin position="22"/>
        <end position="47"/>
    </location>
</feature>
<evidence type="ECO:0000256" key="1">
    <source>
        <dbReference type="SAM" id="MobiDB-lite"/>
    </source>
</evidence>
<comment type="caution">
    <text evidence="2">The sequence shown here is derived from an EMBL/GenBank/DDBJ whole genome shotgun (WGS) entry which is preliminary data.</text>
</comment>
<gene>
    <name evidence="2" type="ORF">CH379_06835</name>
</gene>
<protein>
    <submittedName>
        <fullName evidence="2">Uncharacterized protein</fullName>
    </submittedName>
</protein>
<accession>A0A2N0BAN6</accession>
<dbReference type="EMBL" id="NPEF01000052">
    <property type="protein sequence ID" value="PJZ93622.1"/>
    <property type="molecule type" value="Genomic_DNA"/>
</dbReference>
<dbReference type="AlphaFoldDB" id="A0A2N0BGN0"/>
<sequence>MVRIKDPWEKIHRNFEEEQFLFQNHSPKNNGNGSFLERKHPGFPTEKRSIFPKIFGNNFVRTRFVFGFRRNESMEVGGSGF</sequence>
<evidence type="ECO:0000313" key="2">
    <source>
        <dbReference type="EMBL" id="PJZ93622.1"/>
    </source>
</evidence>
<reference evidence="2" key="1">
    <citation type="submission" date="2017-07" db="EMBL/GenBank/DDBJ databases">
        <title>Leptospira spp. isolated from tropical soils.</title>
        <authorList>
            <person name="Thibeaux R."/>
            <person name="Iraola G."/>
            <person name="Ferres I."/>
            <person name="Bierque E."/>
            <person name="Girault D."/>
            <person name="Soupe-Gilbert M.-E."/>
            <person name="Picardeau M."/>
            <person name="Goarant C."/>
        </authorList>
    </citation>
    <scope>NUCLEOTIDE SEQUENCE [LARGE SCALE GENOMIC DNA]</scope>
    <source>
        <strain evidence="2">ATI7-C-A5</strain>
    </source>
</reference>
<name>A0A2N0BGN0_9LEPT</name>
<proteinExistence type="predicted"/>
<organism evidence="2">
    <name type="scientific">Leptospira ellisii</name>
    <dbReference type="NCBI Taxonomy" id="2023197"/>
    <lineage>
        <taxon>Bacteria</taxon>
        <taxon>Pseudomonadati</taxon>
        <taxon>Spirochaetota</taxon>
        <taxon>Spirochaetia</taxon>
        <taxon>Leptospirales</taxon>
        <taxon>Leptospiraceae</taxon>
        <taxon>Leptospira</taxon>
    </lineage>
</organism>
<feature type="compositionally biased region" description="Polar residues" evidence="1">
    <location>
        <begin position="22"/>
        <end position="33"/>
    </location>
</feature>
<feature type="compositionally biased region" description="Basic and acidic residues" evidence="1">
    <location>
        <begin position="36"/>
        <end position="47"/>
    </location>
</feature>
<accession>A0A2N0BGN0</accession>